<evidence type="ECO:0000256" key="1">
    <source>
        <dbReference type="ARBA" id="ARBA00022679"/>
    </source>
</evidence>
<dbReference type="GO" id="GO:0008168">
    <property type="term" value="F:methyltransferase activity"/>
    <property type="evidence" value="ECO:0007669"/>
    <property type="project" value="UniProtKB-KW"/>
</dbReference>
<accession>U5NDR8</accession>
<proteinExistence type="predicted"/>
<dbReference type="KEGG" id="cbx:Cenrod_2286"/>
<sequence length="265" mass="29980">MGTDSEWEQWGQRDPYYGVITHPKFRRDNFDETARSEFFESGQCHVQHILATCRQQIDSTFKPSRILDFGCGVGRLLIAFSAQAVQVVGLDVSDSMLSEARRNCEEIGVRNVVLIKSDDDLTLLEGTFDMIHSTIVFQHIQPQRGLRLFARLLGYLAPSGIGTIQITYAKAMYAPNLGAAPSTASLTVSNVWSNLSSTLKRFIINDLLSGFSYSRKDPEMQMNVYNLNQLMFIMQEIGIKRCYTEFTDHGGELGVFLYFQRPHTP</sequence>
<dbReference type="SUPFAM" id="SSF53335">
    <property type="entry name" value="S-adenosyl-L-methionine-dependent methyltransferases"/>
    <property type="match status" value="1"/>
</dbReference>
<keyword evidence="3" id="KW-0489">Methyltransferase</keyword>
<dbReference type="STRING" id="946483.Cenrod_2286"/>
<dbReference type="HOGENOM" id="CLU_096078_0_0_4"/>
<dbReference type="CDD" id="cd02440">
    <property type="entry name" value="AdoMet_MTases"/>
    <property type="match status" value="1"/>
</dbReference>
<dbReference type="InterPro" id="IPR029063">
    <property type="entry name" value="SAM-dependent_MTases_sf"/>
</dbReference>
<dbReference type="eggNOG" id="COG2226">
    <property type="taxonomic scope" value="Bacteria"/>
</dbReference>
<evidence type="ECO:0000259" key="2">
    <source>
        <dbReference type="Pfam" id="PF13649"/>
    </source>
</evidence>
<dbReference type="GO" id="GO:0032259">
    <property type="term" value="P:methylation"/>
    <property type="evidence" value="ECO:0007669"/>
    <property type="project" value="UniProtKB-KW"/>
</dbReference>
<feature type="domain" description="Methyltransferase" evidence="2">
    <location>
        <begin position="66"/>
        <end position="160"/>
    </location>
</feature>
<dbReference type="AlphaFoldDB" id="U5NDR8"/>
<name>U5NDR8_9BURK</name>
<dbReference type="EMBL" id="CP004885">
    <property type="protein sequence ID" value="AGX88348.1"/>
    <property type="molecule type" value="Genomic_DNA"/>
</dbReference>
<dbReference type="PANTHER" id="PTHR43861">
    <property type="entry name" value="TRANS-ACONITATE 2-METHYLTRANSFERASE-RELATED"/>
    <property type="match status" value="1"/>
</dbReference>
<dbReference type="RefSeq" id="WP_022775811.1">
    <property type="nucleotide sequence ID" value="NC_022576.1"/>
</dbReference>
<dbReference type="InterPro" id="IPR041698">
    <property type="entry name" value="Methyltransf_25"/>
</dbReference>
<dbReference type="PATRIC" id="fig|946483.4.peg.2304"/>
<evidence type="ECO:0000313" key="3">
    <source>
        <dbReference type="EMBL" id="AGX88348.1"/>
    </source>
</evidence>
<dbReference type="Proteomes" id="UP000017184">
    <property type="component" value="Chromosome"/>
</dbReference>
<reference evidence="3 4" key="1">
    <citation type="journal article" date="2013" name="Genome Biol.">
        <title>Genomic analysis reveals key aspects of prokaryotic symbiosis in the phototrophic consortium "Chlorochromatium aggregatum".</title>
        <authorList>
            <person name="Liu Z."/>
            <person name="Muller J."/>
            <person name="Li T."/>
            <person name="Alvey R.M."/>
            <person name="Vogl K."/>
            <person name="Frigaard N.U."/>
            <person name="Rockwell N.C."/>
            <person name="Boyd E.S."/>
            <person name="Tomsho L.P."/>
            <person name="Schuster S.C."/>
            <person name="Henke P."/>
            <person name="Rohde M."/>
            <person name="Overmann J."/>
            <person name="Bryant D.A."/>
        </authorList>
    </citation>
    <scope>NUCLEOTIDE SEQUENCE [LARGE SCALE GENOMIC DNA]</scope>
    <source>
        <strain evidence="3">CR</strain>
    </source>
</reference>
<evidence type="ECO:0000313" key="4">
    <source>
        <dbReference type="Proteomes" id="UP000017184"/>
    </source>
</evidence>
<keyword evidence="1 3" id="KW-0808">Transferase</keyword>
<gene>
    <name evidence="3" type="ORF">Cenrod_2286</name>
</gene>
<keyword evidence="4" id="KW-1185">Reference proteome</keyword>
<dbReference type="Gene3D" id="3.40.50.150">
    <property type="entry name" value="Vaccinia Virus protein VP39"/>
    <property type="match status" value="1"/>
</dbReference>
<organism evidence="3 4">
    <name type="scientific">Candidatus Symbiobacter mobilis CR</name>
    <dbReference type="NCBI Taxonomy" id="946483"/>
    <lineage>
        <taxon>Bacteria</taxon>
        <taxon>Pseudomonadati</taxon>
        <taxon>Pseudomonadota</taxon>
        <taxon>Betaproteobacteria</taxon>
        <taxon>Burkholderiales</taxon>
        <taxon>Comamonadaceae</taxon>
    </lineage>
</organism>
<dbReference type="OrthoDB" id="529208at2"/>
<dbReference type="Pfam" id="PF13649">
    <property type="entry name" value="Methyltransf_25"/>
    <property type="match status" value="1"/>
</dbReference>
<protein>
    <submittedName>
        <fullName evidence="3">SAM-dependent methyltransferase</fullName>
    </submittedName>
</protein>